<feature type="domain" description="At1g61320/AtMIF1 LRR" evidence="2">
    <location>
        <begin position="691"/>
        <end position="794"/>
    </location>
</feature>
<keyword evidence="4" id="KW-1185">Reference proteome</keyword>
<dbReference type="InterPro" id="IPR032675">
    <property type="entry name" value="LRR_dom_sf"/>
</dbReference>
<dbReference type="Gene3D" id="3.80.10.10">
    <property type="entry name" value="Ribonuclease Inhibitor"/>
    <property type="match status" value="2"/>
</dbReference>
<feature type="region of interest" description="Disordered" evidence="1">
    <location>
        <begin position="1133"/>
        <end position="1158"/>
    </location>
</feature>
<feature type="region of interest" description="Disordered" evidence="1">
    <location>
        <begin position="838"/>
        <end position="860"/>
    </location>
</feature>
<dbReference type="STRING" id="45076.Lwor_2466"/>
<proteinExistence type="predicted"/>
<dbReference type="EMBL" id="LNZC01000031">
    <property type="protein sequence ID" value="KTD75900.1"/>
    <property type="molecule type" value="Genomic_DNA"/>
</dbReference>
<sequence length="1779" mass="198817">MGIYFCFSDGQEYFLEGSEFDELWQLHRILGHQFDKNPHGLQVNYLGAVLKSRLPVDFANTDYDELTTMVTFDSSYPKPAQDFLTISSSKKFNPSYLYQQKSSETSWSRLPRGSLNVNRLIANLPCFTSPHTQAEEKKQNIVIHDFSARVWDSKRTVQVTQFANTLLQEGYPVYTPQGDKLIQVDSGEALVLLLKNNGIPYTEDEVILAAARQRIAQDTLHIIDYHELNVLLDGAEPDKKSLETGYWWHNLNRDDCESLLAYLNYHQKSFAFIRCRIFPDDVRMARELSDALHGIPIRWHYQEVNLSPGDLLDLVRLQSLQRRGAVLDSSHFAAVESLIVHHCNEELSIPDDFIGLLQHFTSLKCLSLEKAQNTTCLQSIPELAQLETLNLAGSDIDDHTLSAIISKSPKLKHLALEQCKNIDWNQLDYSIFAQLELLSIDSKVNLAALSKSTPKLNTLNLLIESKINNPTRLNTLKHLNIYGQPINAEDLFILIRKATSLESLTFVGIKNDLYSPVFLSALQELDLSQKDITCYCLSALLHEAPSLRALNLANCKRINGKITCGTLPELEKINLRGSNISINNVAIMLDNAPRLRTLDLSHCKQIYAEQTFNTIYELEEINLHGSNITTKTLVNLISCIPRVKTMDLSHCQKIAGDITCDNLIYLEKLVLSRSGINSSSLSNVLNKTPNLQILDLTGCYNIIEKITCKDLSELITLDLSSSTITSESLALLLSNTPKLQTLRLGGCNHINSEFTCGNLPMLETLILHNSKITPKSLENILNKAPNIRSLDLGYASQFTKETLPPTLKALLDKIQVTYPGTANEFVFNDYSDDWSDDPDDLTDLHPLSHTAHSSQPSQPITSAIETIDADTSETEITLHAQKIFYALTEGTKEPEVSSYRLAVFDELRVNDTPCSLKEAFFWVNNKGVLETIDYSRLPVSPANTPSIKTPTAILGIQKLTLDSDWQPLASLNPAEKLTAVYTEPVDACIEIKYSSDENLYFIRTPEASQNINIHFVLEHAKPHTVPALPEAIDHLHQKIKSYGRGKLELTGTHLNGKDYLNAICTQRKGACRHRAIAFKATMAELAPDLPVRIIRNQVHAFAEVCIEDYWLKLDFGGYPMNLCIEALQHPQSAAQPQTTDSQEQGAAIQQHPESTPTLQTTVNEVRLDEHGQISHEKPSQFHPSHYETLLATWIGNTPKQCSLLEYCQQKVYPHAPKQSLIELPSDKALTGLSNQLQIHCQNISRPVFYIHSPQDLVCQASTVCLKADGKTGEPCKGPSGALYEFLQRPCDVANPPILIVNYSTFAADDMVQFNALLDPERFADGIAVPKAAKIIGLINTQKPDRYTGSDFYSRFGGAVESCPVHSQELEQACIIPFADATSLSAETETTRINLFHAADWKERLLGVWRLQGNKLFFEEGVLGAALASGKPIILENAPVNVPDFQVFWRQALVQGYIHYPPGMLEISPSTRIHLQKGYNWSALIEGVRCDTRFEESGIVCNPTKVSELFRRFKCHKTKLHTLPGLLQEHQNNDVHLNITRNLSEDAWAECLSAAQKYQIRLHLHFPHSSLIPEFLTQYGHAAASSSSSSATSNMTSLPLPQWQLDTTVTTSVIISTDPDATIACVTQKEPGQWTVIDCSEYLASDLLDSLNGEFNQESMRFVFTQRNSPLIKALEEGKAIVLTGQFAPELVDELVELIIKRQHHPASGRLMIVTNASEPFACLPQFTHQVSAAEKRALLNLEHLYAIGGEVALATTPFAILKARKSFVHNHPGQHFSKA</sequence>
<dbReference type="RefSeq" id="WP_058494217.1">
    <property type="nucleotide sequence ID" value="NZ_CBCRUR010000020.1"/>
</dbReference>
<dbReference type="SUPFAM" id="SSF52047">
    <property type="entry name" value="RNI-like"/>
    <property type="match status" value="2"/>
</dbReference>
<dbReference type="PATRIC" id="fig|45076.6.peg.2712"/>
<evidence type="ECO:0000256" key="1">
    <source>
        <dbReference type="SAM" id="MobiDB-lite"/>
    </source>
</evidence>
<protein>
    <submittedName>
        <fullName evidence="3">Leucine Rich repeats (2 copies)</fullName>
    </submittedName>
</protein>
<feature type="compositionally biased region" description="Polar residues" evidence="1">
    <location>
        <begin position="1133"/>
        <end position="1144"/>
    </location>
</feature>
<evidence type="ECO:0000313" key="4">
    <source>
        <dbReference type="Proteomes" id="UP000054662"/>
    </source>
</evidence>
<dbReference type="PANTHER" id="PTHR13318">
    <property type="entry name" value="PARTNER OF PAIRED, ISOFORM B-RELATED"/>
    <property type="match status" value="1"/>
</dbReference>
<accession>A0A0W1A3E3</accession>
<comment type="caution">
    <text evidence="3">The sequence shown here is derived from an EMBL/GenBank/DDBJ whole genome shotgun (WGS) entry which is preliminary data.</text>
</comment>
<dbReference type="GO" id="GO:0031146">
    <property type="term" value="P:SCF-dependent proteasomal ubiquitin-dependent protein catabolic process"/>
    <property type="evidence" value="ECO:0007669"/>
    <property type="project" value="TreeGrafter"/>
</dbReference>
<feature type="compositionally biased region" description="Polar residues" evidence="1">
    <location>
        <begin position="851"/>
        <end position="860"/>
    </location>
</feature>
<evidence type="ECO:0000313" key="3">
    <source>
        <dbReference type="EMBL" id="KTD75900.1"/>
    </source>
</evidence>
<dbReference type="OrthoDB" id="5648839at2"/>
<feature type="domain" description="At1g61320/AtMIF1 LRR" evidence="2">
    <location>
        <begin position="338"/>
        <end position="507"/>
    </location>
</feature>
<gene>
    <name evidence="3" type="ORF">Lwor_2466</name>
</gene>
<organism evidence="3 4">
    <name type="scientific">Legionella worsleiensis</name>
    <dbReference type="NCBI Taxonomy" id="45076"/>
    <lineage>
        <taxon>Bacteria</taxon>
        <taxon>Pseudomonadati</taxon>
        <taxon>Pseudomonadota</taxon>
        <taxon>Gammaproteobacteria</taxon>
        <taxon>Legionellales</taxon>
        <taxon>Legionellaceae</taxon>
        <taxon>Legionella</taxon>
    </lineage>
</organism>
<dbReference type="Proteomes" id="UP000054662">
    <property type="component" value="Unassembled WGS sequence"/>
</dbReference>
<feature type="domain" description="At1g61320/AtMIF1 LRR" evidence="2">
    <location>
        <begin position="519"/>
        <end position="688"/>
    </location>
</feature>
<reference evidence="3 4" key="1">
    <citation type="submission" date="2015-11" db="EMBL/GenBank/DDBJ databases">
        <title>Genomic analysis of 38 Legionella species identifies large and diverse effector repertoires.</title>
        <authorList>
            <person name="Burstein D."/>
            <person name="Amaro F."/>
            <person name="Zusman T."/>
            <person name="Lifshitz Z."/>
            <person name="Cohen O."/>
            <person name="Gilbert J.A."/>
            <person name="Pupko T."/>
            <person name="Shuman H.A."/>
            <person name="Segal G."/>
        </authorList>
    </citation>
    <scope>NUCLEOTIDE SEQUENCE [LARGE SCALE GENOMIC DNA]</scope>
    <source>
        <strain evidence="3 4">ATCC 49508</strain>
    </source>
</reference>
<dbReference type="InterPro" id="IPR055357">
    <property type="entry name" value="LRR_At1g61320_AtMIF1"/>
</dbReference>
<name>A0A0W1A3E3_9GAMM</name>
<dbReference type="Pfam" id="PF23622">
    <property type="entry name" value="LRR_At1g61320_AtMIF1"/>
    <property type="match status" value="3"/>
</dbReference>
<evidence type="ECO:0000259" key="2">
    <source>
        <dbReference type="Pfam" id="PF23622"/>
    </source>
</evidence>
<dbReference type="GO" id="GO:0019005">
    <property type="term" value="C:SCF ubiquitin ligase complex"/>
    <property type="evidence" value="ECO:0007669"/>
    <property type="project" value="TreeGrafter"/>
</dbReference>